<dbReference type="InterPro" id="IPR036691">
    <property type="entry name" value="Endo/exonu/phosph_ase_sf"/>
</dbReference>
<accession>X6MZ04</accession>
<dbReference type="SMART" id="SM00128">
    <property type="entry name" value="IPPc"/>
    <property type="match status" value="1"/>
</dbReference>
<dbReference type="SUPFAM" id="SSF56219">
    <property type="entry name" value="DNase I-like"/>
    <property type="match status" value="1"/>
</dbReference>
<dbReference type="Proteomes" id="UP000023152">
    <property type="component" value="Unassembled WGS sequence"/>
</dbReference>
<dbReference type="PANTHER" id="PTHR11200">
    <property type="entry name" value="INOSITOL 5-PHOSPHATASE"/>
    <property type="match status" value="1"/>
</dbReference>
<feature type="region of interest" description="Disordered" evidence="1">
    <location>
        <begin position="377"/>
        <end position="398"/>
    </location>
</feature>
<evidence type="ECO:0000259" key="2">
    <source>
        <dbReference type="SMART" id="SM00128"/>
    </source>
</evidence>
<evidence type="ECO:0000313" key="3">
    <source>
        <dbReference type="EMBL" id="ETO19275.1"/>
    </source>
</evidence>
<evidence type="ECO:0000256" key="1">
    <source>
        <dbReference type="SAM" id="MobiDB-lite"/>
    </source>
</evidence>
<dbReference type="GO" id="GO:0046856">
    <property type="term" value="P:phosphatidylinositol dephosphorylation"/>
    <property type="evidence" value="ECO:0007669"/>
    <property type="project" value="InterPro"/>
</dbReference>
<dbReference type="InterPro" id="IPR000300">
    <property type="entry name" value="IPPc"/>
</dbReference>
<dbReference type="AlphaFoldDB" id="X6MZ04"/>
<feature type="domain" description="Inositol polyphosphate-related phosphatase" evidence="2">
    <location>
        <begin position="1"/>
        <end position="183"/>
    </location>
</feature>
<evidence type="ECO:0000313" key="4">
    <source>
        <dbReference type="Proteomes" id="UP000023152"/>
    </source>
</evidence>
<dbReference type="Gene3D" id="3.60.10.10">
    <property type="entry name" value="Endonuclease/exonuclease/phosphatase"/>
    <property type="match status" value="1"/>
</dbReference>
<dbReference type="EMBL" id="ASPP01013839">
    <property type="protein sequence ID" value="ETO19275.1"/>
    <property type="molecule type" value="Genomic_DNA"/>
</dbReference>
<comment type="caution">
    <text evidence="3">The sequence shown here is derived from an EMBL/GenBank/DDBJ whole genome shotgun (WGS) entry which is preliminary data.</text>
</comment>
<proteinExistence type="predicted"/>
<dbReference type="InterPro" id="IPR046985">
    <property type="entry name" value="IP5"/>
</dbReference>
<dbReference type="OrthoDB" id="62798at2759"/>
<reference evidence="3 4" key="1">
    <citation type="journal article" date="2013" name="Curr. Biol.">
        <title>The Genome of the Foraminiferan Reticulomyxa filosa.</title>
        <authorList>
            <person name="Glockner G."/>
            <person name="Hulsmann N."/>
            <person name="Schleicher M."/>
            <person name="Noegel A.A."/>
            <person name="Eichinger L."/>
            <person name="Gallinger C."/>
            <person name="Pawlowski J."/>
            <person name="Sierra R."/>
            <person name="Euteneuer U."/>
            <person name="Pillet L."/>
            <person name="Moustafa A."/>
            <person name="Platzer M."/>
            <person name="Groth M."/>
            <person name="Szafranski K."/>
            <person name="Schliwa M."/>
        </authorList>
    </citation>
    <scope>NUCLEOTIDE SEQUENCE [LARGE SCALE GENOMIC DNA]</scope>
</reference>
<sequence length="472" mass="55211">MIGNKGAATISFQFLETSFCFICCHLAARAERYEKRARDVFRIVKMLSVGRSDLDVLHQFHHVIFFGDMNYRVEREFDKVCEWIKKEKWTDIVEYDQLAFQMQKKQVFYGFKEGAINFTPTYRWERNKNSINNKRDQAPSYCDRILYTSLDGTFDLKQLNYQSAADAFGSDHRPIYSVFTFVPNLPYFTNPEHFQIMGEQFAPASNKLAVQNARIDLVALKANFIGVSELSVQDELHATFHHYYIEKPVLYCMTKLNIKFFFYQRIVGGIFESHYNAFSWPGIELETQCILQPYISDPEYLSHTHVFVEFINASKSNQIIGYATISLLHAFPVKLLARVDEIKEKCSEKRDSHSDKMPHHQKKASLLGILHGKEDAVNESQKDEKSLHNNSQEEKRKEKIIQQRIEEQQLIDSNKHKGNINTSDRQIHHKQLKPLDMSRVKRDANAPKSFEVPILLYGRFVGEVNFYYFFVD</sequence>
<feature type="region of interest" description="Disordered" evidence="1">
    <location>
        <begin position="411"/>
        <end position="439"/>
    </location>
</feature>
<name>X6MZ04_RETFI</name>
<organism evidence="3 4">
    <name type="scientific">Reticulomyxa filosa</name>
    <dbReference type="NCBI Taxonomy" id="46433"/>
    <lineage>
        <taxon>Eukaryota</taxon>
        <taxon>Sar</taxon>
        <taxon>Rhizaria</taxon>
        <taxon>Retaria</taxon>
        <taxon>Foraminifera</taxon>
        <taxon>Monothalamids</taxon>
        <taxon>Reticulomyxidae</taxon>
        <taxon>Reticulomyxa</taxon>
    </lineage>
</organism>
<dbReference type="Pfam" id="PF22669">
    <property type="entry name" value="Exo_endo_phos2"/>
    <property type="match status" value="1"/>
</dbReference>
<keyword evidence="4" id="KW-1185">Reference proteome</keyword>
<dbReference type="GO" id="GO:0004439">
    <property type="term" value="F:phosphatidylinositol-4,5-bisphosphate 5-phosphatase activity"/>
    <property type="evidence" value="ECO:0007669"/>
    <property type="project" value="TreeGrafter"/>
</dbReference>
<dbReference type="PANTHER" id="PTHR11200:SF275">
    <property type="entry name" value="LD06095P"/>
    <property type="match status" value="1"/>
</dbReference>
<protein>
    <recommendedName>
        <fullName evidence="2">Inositol polyphosphate-related phosphatase domain-containing protein</fullName>
    </recommendedName>
</protein>
<gene>
    <name evidence="3" type="ORF">RFI_17956</name>
</gene>